<name>C6HKI6_AJECH</name>
<dbReference type="InterPro" id="IPR015943">
    <property type="entry name" value="WD40/YVTN_repeat-like_dom_sf"/>
</dbReference>
<dbReference type="OrthoDB" id="1792at2759"/>
<accession>C6HKI6</accession>
<dbReference type="PANTHER" id="PTHR12811:SF0">
    <property type="entry name" value="VACUOLAR PROTEIN SORTING-ASSOCIATED PROTEIN 16 HOMOLOG"/>
    <property type="match status" value="1"/>
</dbReference>
<dbReference type="Gene3D" id="2.130.10.10">
    <property type="entry name" value="YVTN repeat-like/Quinoprotein amine dehydrogenase"/>
    <property type="match status" value="1"/>
</dbReference>
<dbReference type="OMA" id="RIPACLC"/>
<dbReference type="AlphaFoldDB" id="C6HKI6"/>
<sequence length="694" mass="77606">MAPTNPLADWERVGDQFYRKVRIYDAVFDEELELENFIVAGAPYGGAIALYRDESKLQRYRDAETAKSSIDIYSCSGKRISQINWEHGSIRGLGWSDDEKLLVVTQDGTVRCYYGLHADFVPFSLGTVAEEHGVKSCRFWSDGFVALLNNNQFIAVSRYDEPRPKLLASTPEGEISSWSLIPPNYTLSRSVEVLLAVDQTIYVVDATDAEDRMLQNGPFKHVSVSPNGRFVALYTCDGKVWVISSDFQNKLSEYHSGARTPPNNVVWCGNDSVVLSWEDEVHMVGPNGAAVRYFYDGRVHVIPDFDGVRLFTNDACEFLHKVPDVTEEVFKLGSTSPASILLDSVGLLERKSPKADENIQHIRTKLLEAVDTCVKAAGHEFNTHWQKQLLKAASFGKSVPLLLKMEEDNLALDKALESGDTDLIYFVLLQLKRKLPLASFFRTINSRPVASALVETSARSQDVELLKDLYYQDDRPVDGSNLLLRDAIAQSDPQAMADKLRLASKLLVDSKDASAQSHQKSLTEAAQLLKIQDGLDKDIGDGSSEFVGLSINETMYRLIKSGYGKRANKIQSEFKVPEKTFWWVRLRALVAKRDWGELEELAKPKKSPIGWEPFYNEILSAGNTKIASIFIPKCTSLSIAERIEMWVKCGMVVKAGEEALKANDVNSLELLRKKASGSAVGEIDRMINQLRPKK</sequence>
<dbReference type="eggNOG" id="KOG2280">
    <property type="taxonomic scope" value="Eukaryota"/>
</dbReference>
<dbReference type="InterPro" id="IPR016534">
    <property type="entry name" value="VPS16"/>
</dbReference>
<dbReference type="VEuPathDB" id="FungiDB:HCDG_06717"/>
<reference evidence="3" key="1">
    <citation type="submission" date="2009-05" db="EMBL/GenBank/DDBJ databases">
        <title>The genome sequence of Ajellomyces capsulatus strain H143.</title>
        <authorList>
            <person name="Champion M."/>
            <person name="Cuomo C.A."/>
            <person name="Ma L.-J."/>
            <person name="Henn M.R."/>
            <person name="Sil A."/>
            <person name="Goldman B."/>
            <person name="Young S.K."/>
            <person name="Kodira C.D."/>
            <person name="Zeng Q."/>
            <person name="Koehrsen M."/>
            <person name="Alvarado L."/>
            <person name="Berlin A.M."/>
            <person name="Borenstein D."/>
            <person name="Chen Z."/>
            <person name="Engels R."/>
            <person name="Freedman E."/>
            <person name="Gellesch M."/>
            <person name="Goldberg J."/>
            <person name="Griggs A."/>
            <person name="Gujja S."/>
            <person name="Heiman D.I."/>
            <person name="Hepburn T.A."/>
            <person name="Howarth C."/>
            <person name="Jen D."/>
            <person name="Larson L."/>
            <person name="Lewis B."/>
            <person name="Mehta T."/>
            <person name="Park D."/>
            <person name="Pearson M."/>
            <person name="Roberts A."/>
            <person name="Saif S."/>
            <person name="Shea T.D."/>
            <person name="Shenoy N."/>
            <person name="Sisk P."/>
            <person name="Stolte C."/>
            <person name="Sykes S."/>
            <person name="Walk T."/>
            <person name="White J."/>
            <person name="Yandava C."/>
            <person name="Klein B."/>
            <person name="McEwen J.G."/>
            <person name="Puccia R."/>
            <person name="Goldman G.H."/>
            <person name="Felipe M.S."/>
            <person name="Nino-Vega G."/>
            <person name="San-Blas G."/>
            <person name="Taylor J.W."/>
            <person name="Mendoza L."/>
            <person name="Galagan J.E."/>
            <person name="Nusbaum C."/>
            <person name="Birren B.W."/>
        </authorList>
    </citation>
    <scope>NUCLEOTIDE SEQUENCE [LARGE SCALE GENOMIC DNA]</scope>
    <source>
        <strain evidence="3">H143</strain>
    </source>
</reference>
<evidence type="ECO:0000259" key="1">
    <source>
        <dbReference type="Pfam" id="PF04841"/>
    </source>
</evidence>
<dbReference type="GO" id="GO:0016197">
    <property type="term" value="P:endosomal transport"/>
    <property type="evidence" value="ECO:0007669"/>
    <property type="project" value="TreeGrafter"/>
</dbReference>
<dbReference type="EMBL" id="GG692430">
    <property type="protein sequence ID" value="EER38773.1"/>
    <property type="molecule type" value="Genomic_DNA"/>
</dbReference>
<dbReference type="PIRSF" id="PIRSF007949">
    <property type="entry name" value="VPS16"/>
    <property type="match status" value="1"/>
</dbReference>
<dbReference type="Proteomes" id="UP000002624">
    <property type="component" value="Unassembled WGS sequence"/>
</dbReference>
<dbReference type="SUPFAM" id="SSF82171">
    <property type="entry name" value="DPP6 N-terminal domain-like"/>
    <property type="match status" value="1"/>
</dbReference>
<dbReference type="InterPro" id="IPR006926">
    <property type="entry name" value="Vps16_N"/>
</dbReference>
<dbReference type="PANTHER" id="PTHR12811">
    <property type="entry name" value="VACUOLAR PROTEIN SORTING VPS16"/>
    <property type="match status" value="1"/>
</dbReference>
<protein>
    <submittedName>
        <fullName evidence="2">Vacuolar sorting protein</fullName>
    </submittedName>
</protein>
<feature type="domain" description="Vps16 N-terminal" evidence="1">
    <location>
        <begin position="7"/>
        <end position="398"/>
    </location>
</feature>
<dbReference type="GO" id="GO:0005768">
    <property type="term" value="C:endosome"/>
    <property type="evidence" value="ECO:0007669"/>
    <property type="project" value="TreeGrafter"/>
</dbReference>
<dbReference type="HOGENOM" id="CLU_008909_1_0_1"/>
<dbReference type="STRING" id="544712.C6HKI6"/>
<dbReference type="InterPro" id="IPR038132">
    <property type="entry name" value="Vps16_C_sf"/>
</dbReference>
<gene>
    <name evidence="2" type="ORF">HCDG_06717</name>
</gene>
<dbReference type="Gene3D" id="1.10.150.780">
    <property type="entry name" value="Vps16, C-terminal region"/>
    <property type="match status" value="1"/>
</dbReference>
<evidence type="ECO:0000313" key="3">
    <source>
        <dbReference type="Proteomes" id="UP000002624"/>
    </source>
</evidence>
<proteinExistence type="predicted"/>
<dbReference type="GO" id="GO:0006886">
    <property type="term" value="P:intracellular protein transport"/>
    <property type="evidence" value="ECO:0007669"/>
    <property type="project" value="InterPro"/>
</dbReference>
<dbReference type="Pfam" id="PF04841">
    <property type="entry name" value="Vps16_N"/>
    <property type="match status" value="1"/>
</dbReference>
<dbReference type="GO" id="GO:0042144">
    <property type="term" value="P:vacuole fusion, non-autophagic"/>
    <property type="evidence" value="ECO:0007669"/>
    <property type="project" value="TreeGrafter"/>
</dbReference>
<dbReference type="FunFam" id="2.130.10.10:FF:000635">
    <property type="entry name" value="Probable vacuolar protein sorting-associated protein 16 homolog"/>
    <property type="match status" value="1"/>
</dbReference>
<dbReference type="GO" id="GO:0003779">
    <property type="term" value="F:actin binding"/>
    <property type="evidence" value="ECO:0007669"/>
    <property type="project" value="TreeGrafter"/>
</dbReference>
<dbReference type="GO" id="GO:0030897">
    <property type="term" value="C:HOPS complex"/>
    <property type="evidence" value="ECO:0007669"/>
    <property type="project" value="TreeGrafter"/>
</dbReference>
<organism evidence="2 3">
    <name type="scientific">Ajellomyces capsulatus (strain H143)</name>
    <name type="common">Darling's disease fungus</name>
    <name type="synonym">Histoplasma capsulatum</name>
    <dbReference type="NCBI Taxonomy" id="544712"/>
    <lineage>
        <taxon>Eukaryota</taxon>
        <taxon>Fungi</taxon>
        <taxon>Dikarya</taxon>
        <taxon>Ascomycota</taxon>
        <taxon>Pezizomycotina</taxon>
        <taxon>Eurotiomycetes</taxon>
        <taxon>Eurotiomycetidae</taxon>
        <taxon>Onygenales</taxon>
        <taxon>Ajellomycetaceae</taxon>
        <taxon>Histoplasma</taxon>
    </lineage>
</organism>
<evidence type="ECO:0000313" key="2">
    <source>
        <dbReference type="EMBL" id="EER38773.1"/>
    </source>
</evidence>